<dbReference type="InterPro" id="IPR028915">
    <property type="entry name" value="Tox-HNH-HHH_dom"/>
</dbReference>
<name>A0ABV2K679_SPOPS</name>
<comment type="caution">
    <text evidence="2">The sequence shown here is derived from an EMBL/GenBank/DDBJ whole genome shotgun (WGS) entry which is preliminary data.</text>
</comment>
<accession>A0ABV2K679</accession>
<dbReference type="EMBL" id="JBEPME010000001">
    <property type="protein sequence ID" value="MET3656327.1"/>
    <property type="molecule type" value="Genomic_DNA"/>
</dbReference>
<reference evidence="2 3" key="1">
    <citation type="submission" date="2024-06" db="EMBL/GenBank/DDBJ databases">
        <title>Sorghum-associated microbial communities from plants grown in Nebraska, USA.</title>
        <authorList>
            <person name="Schachtman D."/>
        </authorList>
    </citation>
    <scope>NUCLEOTIDE SEQUENCE [LARGE SCALE GENOMIC DNA]</scope>
    <source>
        <strain evidence="2 3">1288</strain>
    </source>
</reference>
<organism evidence="2 3">
    <name type="scientific">Sporosarcina psychrophila</name>
    <name type="common">Bacillus psychrophilus</name>
    <dbReference type="NCBI Taxonomy" id="1476"/>
    <lineage>
        <taxon>Bacteria</taxon>
        <taxon>Bacillati</taxon>
        <taxon>Bacillota</taxon>
        <taxon>Bacilli</taxon>
        <taxon>Bacillales</taxon>
        <taxon>Caryophanaceae</taxon>
        <taxon>Sporosarcina</taxon>
    </lineage>
</organism>
<protein>
    <recommendedName>
        <fullName evidence="1">Tox-HNH-HHH domain-containing protein</fullName>
    </recommendedName>
</protein>
<gene>
    <name evidence="2" type="ORF">ABIC55_001411</name>
</gene>
<dbReference type="Pfam" id="PF15637">
    <property type="entry name" value="Tox-HNH-HHH"/>
    <property type="match status" value="1"/>
</dbReference>
<sequence>MKEKGLRQSTLIHHHVGGGGQAVAVPSKLHPGTGGIHNAEKAAGIWRNDNEYAILLEKFLNK</sequence>
<keyword evidence="3" id="KW-1185">Reference proteome</keyword>
<dbReference type="RefSeq" id="WP_354312580.1">
    <property type="nucleotide sequence ID" value="NZ_JBEPME010000001.1"/>
</dbReference>
<evidence type="ECO:0000313" key="2">
    <source>
        <dbReference type="EMBL" id="MET3656327.1"/>
    </source>
</evidence>
<proteinExistence type="predicted"/>
<evidence type="ECO:0000259" key="1">
    <source>
        <dbReference type="Pfam" id="PF15637"/>
    </source>
</evidence>
<feature type="domain" description="Tox-HNH-HHH" evidence="1">
    <location>
        <begin position="4"/>
        <end position="38"/>
    </location>
</feature>
<dbReference type="Proteomes" id="UP001549104">
    <property type="component" value="Unassembled WGS sequence"/>
</dbReference>
<evidence type="ECO:0000313" key="3">
    <source>
        <dbReference type="Proteomes" id="UP001549104"/>
    </source>
</evidence>